<evidence type="ECO:0000256" key="6">
    <source>
        <dbReference type="PROSITE-ProRule" id="PRU01240"/>
    </source>
</evidence>
<feature type="domain" description="Peptidase S8/S53" evidence="9">
    <location>
        <begin position="165"/>
        <end position="401"/>
    </location>
</feature>
<dbReference type="InterPro" id="IPR037045">
    <property type="entry name" value="S8pro/Inhibitor_I9_sf"/>
</dbReference>
<dbReference type="GO" id="GO:0004252">
    <property type="term" value="F:serine-type endopeptidase activity"/>
    <property type="evidence" value="ECO:0007669"/>
    <property type="project" value="UniProtKB-UniRule"/>
</dbReference>
<dbReference type="InterPro" id="IPR023828">
    <property type="entry name" value="Peptidase_S8_Ser-AS"/>
</dbReference>
<dbReference type="InterPro" id="IPR010259">
    <property type="entry name" value="S8pro/Inhibitor_I9"/>
</dbReference>
<dbReference type="HOGENOM" id="CLU_376766_0_0_6"/>
<evidence type="ECO:0000256" key="7">
    <source>
        <dbReference type="RuleBase" id="RU003355"/>
    </source>
</evidence>
<dbReference type="PATRIC" id="fig|717774.3.peg.111"/>
<reference evidence="11 12" key="1">
    <citation type="journal article" date="2012" name="Stand. Genomic Sci.">
        <title>Complete genome sequence of the melanogenic marine bacterium Marinomonas mediterranea type strain (MMB-1(T)).</title>
        <authorList>
            <person name="Lucas-Elio P."/>
            <person name="Goodwin L."/>
            <person name="Woyke T."/>
            <person name="Pitluck S."/>
            <person name="Nolan M."/>
            <person name="Kyrpides N.C."/>
            <person name="Detter J.C."/>
            <person name="Copeland A."/>
            <person name="Teshima H."/>
            <person name="Bruce D."/>
            <person name="Detter C."/>
            <person name="Tapia R."/>
            <person name="Han S."/>
            <person name="Land M.L."/>
            <person name="Ivanova N."/>
            <person name="Mikhailova N."/>
            <person name="Johnston A.W."/>
            <person name="Sanchez-Amat A."/>
        </authorList>
    </citation>
    <scope>NUCLEOTIDE SEQUENCE [LARGE SCALE GENOMIC DNA]</scope>
    <source>
        <strain evidence="12">ATCC 700492 / JCM 21426 / NBRC 103028 / MMB-1</strain>
    </source>
</reference>
<dbReference type="InterPro" id="IPR036852">
    <property type="entry name" value="Peptidase_S8/S53_dom_sf"/>
</dbReference>
<name>F2JVF6_MARM1</name>
<dbReference type="PROSITE" id="PS00137">
    <property type="entry name" value="SUBTILASE_HIS"/>
    <property type="match status" value="1"/>
</dbReference>
<dbReference type="InterPro" id="IPR023827">
    <property type="entry name" value="Peptidase_S8_Asp-AS"/>
</dbReference>
<evidence type="ECO:0000259" key="10">
    <source>
        <dbReference type="Pfam" id="PF05922"/>
    </source>
</evidence>
<dbReference type="FunFam" id="3.40.50.200:FF:000014">
    <property type="entry name" value="Proteinase K"/>
    <property type="match status" value="1"/>
</dbReference>
<dbReference type="PROSITE" id="PS51892">
    <property type="entry name" value="SUBTILASE"/>
    <property type="match status" value="1"/>
</dbReference>
<dbReference type="GO" id="GO:0005615">
    <property type="term" value="C:extracellular space"/>
    <property type="evidence" value="ECO:0007669"/>
    <property type="project" value="TreeGrafter"/>
</dbReference>
<proteinExistence type="inferred from homology"/>
<dbReference type="GO" id="GO:0006508">
    <property type="term" value="P:proteolysis"/>
    <property type="evidence" value="ECO:0007669"/>
    <property type="project" value="UniProtKB-KW"/>
</dbReference>
<evidence type="ECO:0000256" key="5">
    <source>
        <dbReference type="ARBA" id="ARBA00022825"/>
    </source>
</evidence>
<dbReference type="Pfam" id="PF13517">
    <property type="entry name" value="FG-GAP_3"/>
    <property type="match status" value="1"/>
</dbReference>
<dbReference type="InterPro" id="IPR000209">
    <property type="entry name" value="Peptidase_S8/S53_dom"/>
</dbReference>
<dbReference type="Gene3D" id="3.40.50.200">
    <property type="entry name" value="Peptidase S8/S53 domain"/>
    <property type="match status" value="1"/>
</dbReference>
<dbReference type="SUPFAM" id="SSF69318">
    <property type="entry name" value="Integrin alpha N-terminal domain"/>
    <property type="match status" value="1"/>
</dbReference>
<dbReference type="EC" id="3.4.21.111" evidence="11"/>
<evidence type="ECO:0000256" key="2">
    <source>
        <dbReference type="ARBA" id="ARBA00022670"/>
    </source>
</evidence>
<dbReference type="CDD" id="cd04077">
    <property type="entry name" value="Peptidases_S8_PCSK9_ProteinaseK_like"/>
    <property type="match status" value="1"/>
</dbReference>
<dbReference type="STRING" id="717774.Marme_0108"/>
<feature type="active site" description="Charge relay system" evidence="6">
    <location>
        <position position="359"/>
    </location>
</feature>
<dbReference type="InterPro" id="IPR050131">
    <property type="entry name" value="Peptidase_S8_subtilisin-like"/>
</dbReference>
<sequence>MAIREQFLVTALGMLVAGSTLAQTEGVEPFISSNVETIPNQWVVVLKESVFDEEGLSTQSAEVGAGKSIRDVAESLIKSVSVNSTSSVASELEHVYTSSLQGFSANLSDEAAEQLKARNEVKYIVPDGVVSIDAVQQPTPSWGLDRIDQLDLPLDDRFQYQNSGSGVHAYVIDTGILASHSEFSGRVGNGYDFVDNDANPQDCNGHGTHVAGTIGGTSYGVAKEVTLHAVRALNCNGRGSYSGIIAAVDWVTNNHVSPAVVNMSLGGGAYSPLDDVITNSFNAGVTYAVAAGNDSSADACGVSPARTPVALTVGATTIDDNRSGFSNIGRCLDLFAPGSNITSAWIGNNSATRTISGTSMATPHVAGVVALYLESNPTSSPSETSRNLINATSADLVQNAGVDSPNLLLKSDVKGGLVMQRWATKQGGFWDAQQWLAGDFNGDGNVDIAKAFNDGGKGSLDVHLSNGLNSMAIQRWGTKQGGFWNAQQWLVGDFNGDGNADAAKAFNDNGCGSIDVHLSNGNGSVSMQRWATRQGGFWDKQQWFVGDFNGDGYDDIAKAFNDNGKGSIDVHVSNGQGAFTMQRWATQQGGFWDAQQWVTGDFNGDGFVDVAKAFNDGGKGSIDVHVSNGNGQFTMQRWATQQGGFWDAQQWVTGDFNGDGYDDIAKAFNDGGKGSIDVHVSNGNGSLRMQRWATQQGGFWNAQQWITGDFNGDGIDDFAKAFNDGGRGSIDVHLLK</sequence>
<dbReference type="PROSITE" id="PS00138">
    <property type="entry name" value="SUBTILASE_SER"/>
    <property type="match status" value="1"/>
</dbReference>
<dbReference type="InterPro" id="IPR034193">
    <property type="entry name" value="PCSK9_ProteinaseK-like"/>
</dbReference>
<feature type="signal peptide" evidence="8">
    <location>
        <begin position="1"/>
        <end position="22"/>
    </location>
</feature>
<gene>
    <name evidence="11" type="ordered locus">Marme_0108</name>
</gene>
<dbReference type="InterPro" id="IPR028994">
    <property type="entry name" value="Integrin_alpha_N"/>
</dbReference>
<dbReference type="SUPFAM" id="SSF52743">
    <property type="entry name" value="Subtilisin-like"/>
    <property type="match status" value="1"/>
</dbReference>
<dbReference type="PANTHER" id="PTHR43806:SF11">
    <property type="entry name" value="CEREVISIN-RELATED"/>
    <property type="match status" value="1"/>
</dbReference>
<dbReference type="SUPFAM" id="SSF54897">
    <property type="entry name" value="Protease propeptides/inhibitors"/>
    <property type="match status" value="1"/>
</dbReference>
<comment type="similarity">
    <text evidence="1 6 7">Belongs to the peptidase S8 family.</text>
</comment>
<dbReference type="Pfam" id="PF00082">
    <property type="entry name" value="Peptidase_S8"/>
    <property type="match status" value="1"/>
</dbReference>
<dbReference type="PANTHER" id="PTHR43806">
    <property type="entry name" value="PEPTIDASE S8"/>
    <property type="match status" value="1"/>
</dbReference>
<keyword evidence="3 8" id="KW-0732">Signal</keyword>
<evidence type="ECO:0000256" key="4">
    <source>
        <dbReference type="ARBA" id="ARBA00022801"/>
    </source>
</evidence>
<feature type="active site" description="Charge relay system" evidence="6">
    <location>
        <position position="206"/>
    </location>
</feature>
<dbReference type="Proteomes" id="UP000001062">
    <property type="component" value="Chromosome"/>
</dbReference>
<dbReference type="Pfam" id="PF05922">
    <property type="entry name" value="Inhibitor_I9"/>
    <property type="match status" value="1"/>
</dbReference>
<evidence type="ECO:0000259" key="9">
    <source>
        <dbReference type="Pfam" id="PF00082"/>
    </source>
</evidence>
<dbReference type="OrthoDB" id="9790784at2"/>
<dbReference type="EMBL" id="CP002583">
    <property type="protein sequence ID" value="ADZ89414.1"/>
    <property type="molecule type" value="Genomic_DNA"/>
</dbReference>
<dbReference type="InterPro" id="IPR013517">
    <property type="entry name" value="FG-GAP"/>
</dbReference>
<dbReference type="AlphaFoldDB" id="F2JVF6"/>
<evidence type="ECO:0000313" key="12">
    <source>
        <dbReference type="Proteomes" id="UP000001062"/>
    </source>
</evidence>
<feature type="chain" id="PRO_5003279510" evidence="8">
    <location>
        <begin position="23"/>
        <end position="736"/>
    </location>
</feature>
<feature type="domain" description="Inhibitor I9" evidence="10">
    <location>
        <begin position="43"/>
        <end position="132"/>
    </location>
</feature>
<dbReference type="InterPro" id="IPR015500">
    <property type="entry name" value="Peptidase_S8_subtilisin-rel"/>
</dbReference>
<dbReference type="PROSITE" id="PS00136">
    <property type="entry name" value="SUBTILASE_ASP"/>
    <property type="match status" value="1"/>
</dbReference>
<dbReference type="KEGG" id="mme:Marme_0108"/>
<dbReference type="InterPro" id="IPR022398">
    <property type="entry name" value="Peptidase_S8_His-AS"/>
</dbReference>
<dbReference type="InterPro" id="IPR041910">
    <property type="entry name" value="Alpha_h_PorB/PorC"/>
</dbReference>
<accession>F2JVF6</accession>
<dbReference type="eggNOG" id="COG1404">
    <property type="taxonomic scope" value="Bacteria"/>
</dbReference>
<dbReference type="Gene3D" id="3.30.70.80">
    <property type="entry name" value="Peptidase S8 propeptide/proteinase inhibitor I9"/>
    <property type="match status" value="1"/>
</dbReference>
<dbReference type="RefSeq" id="WP_013659321.1">
    <property type="nucleotide sequence ID" value="NC_015276.1"/>
</dbReference>
<dbReference type="eggNOG" id="COG2931">
    <property type="taxonomic scope" value="Bacteria"/>
</dbReference>
<organism evidence="11 12">
    <name type="scientific">Marinomonas mediterranea (strain ATCC 700492 / JCM 21426 / NBRC 103028 / MMB-1)</name>
    <dbReference type="NCBI Taxonomy" id="717774"/>
    <lineage>
        <taxon>Bacteria</taxon>
        <taxon>Pseudomonadati</taxon>
        <taxon>Pseudomonadota</taxon>
        <taxon>Gammaproteobacteria</taxon>
        <taxon>Oceanospirillales</taxon>
        <taxon>Oceanospirillaceae</taxon>
        <taxon>Marinomonas</taxon>
    </lineage>
</organism>
<evidence type="ECO:0000256" key="3">
    <source>
        <dbReference type="ARBA" id="ARBA00022729"/>
    </source>
</evidence>
<keyword evidence="4 6" id="KW-0378">Hydrolase</keyword>
<keyword evidence="2 6" id="KW-0645">Protease</keyword>
<dbReference type="Gene3D" id="1.10.10.1280">
    <property type="entry name" value="Alpha-helical porin B/porin C"/>
    <property type="match status" value="5"/>
</dbReference>
<keyword evidence="12" id="KW-1185">Reference proteome</keyword>
<protein>
    <submittedName>
        <fullName evidence="11">Aqualysin 1</fullName>
        <ecNumber evidence="11">3.4.21.111</ecNumber>
    </submittedName>
</protein>
<evidence type="ECO:0000256" key="1">
    <source>
        <dbReference type="ARBA" id="ARBA00011073"/>
    </source>
</evidence>
<dbReference type="PRINTS" id="PR00723">
    <property type="entry name" value="SUBTILISIN"/>
</dbReference>
<evidence type="ECO:0000256" key="8">
    <source>
        <dbReference type="SAM" id="SignalP"/>
    </source>
</evidence>
<evidence type="ECO:0000313" key="11">
    <source>
        <dbReference type="EMBL" id="ADZ89414.1"/>
    </source>
</evidence>
<keyword evidence="5 6" id="KW-0720">Serine protease</keyword>
<feature type="active site" description="Charge relay system" evidence="6">
    <location>
        <position position="173"/>
    </location>
</feature>